<keyword evidence="3 6" id="KW-0812">Transmembrane</keyword>
<comment type="subcellular location">
    <subcellularLocation>
        <location evidence="1">Membrane</location>
        <topology evidence="1">Multi-pass membrane protein</topology>
    </subcellularLocation>
</comment>
<dbReference type="InterPro" id="IPR006214">
    <property type="entry name" value="Bax_inhibitor_1-related"/>
</dbReference>
<feature type="transmembrane region" description="Helical" evidence="6">
    <location>
        <begin position="130"/>
        <end position="150"/>
    </location>
</feature>
<protein>
    <submittedName>
        <fullName evidence="7">Bax inhibitor-1/YccA family protein</fullName>
    </submittedName>
</protein>
<sequence length="263" mass="28100">MANWNDNQTRKGFGTAPGQTGDVAAGTTFDAGLRKHMLSIYNYMASGVLLTGVVAMLFARGGDQSMAAQVFYNGGILAWVLILSPLAIVFAMSFGRDRFSIGTLQAMFWGFAVLMGLSLSSVFLQYTGASIATTFFATAGAFAGLSLFGYTTKKDISGWGSFLIMGVIGLIVASLLNAFLIGSPGLELAISALGVLIFAGLTAYDTQRLKQEYLMIQQAKMTNPSVAAAYPLGKLVIMGALNLYLDFINMFLFLLRFMGAARE</sequence>
<evidence type="ECO:0000256" key="2">
    <source>
        <dbReference type="ARBA" id="ARBA00010350"/>
    </source>
</evidence>
<evidence type="ECO:0000256" key="5">
    <source>
        <dbReference type="ARBA" id="ARBA00023136"/>
    </source>
</evidence>
<organism evidence="7 8">
    <name type="scientific">Aurantiacibacter sediminis</name>
    <dbReference type="NCBI Taxonomy" id="2793064"/>
    <lineage>
        <taxon>Bacteria</taxon>
        <taxon>Pseudomonadati</taxon>
        <taxon>Pseudomonadota</taxon>
        <taxon>Alphaproteobacteria</taxon>
        <taxon>Sphingomonadales</taxon>
        <taxon>Erythrobacteraceae</taxon>
        <taxon>Aurantiacibacter</taxon>
    </lineage>
</organism>
<dbReference type="RefSeq" id="WP_197922002.1">
    <property type="nucleotide sequence ID" value="NZ_CAWPTA010000009.1"/>
</dbReference>
<evidence type="ECO:0000256" key="6">
    <source>
        <dbReference type="RuleBase" id="RU004379"/>
    </source>
</evidence>
<comment type="caution">
    <text evidence="7">The sequence shown here is derived from an EMBL/GenBank/DDBJ whole genome shotgun (WGS) entry which is preliminary data.</text>
</comment>
<dbReference type="PANTHER" id="PTHR23291:SF50">
    <property type="entry name" value="PROTEIN LIFEGUARD 4"/>
    <property type="match status" value="1"/>
</dbReference>
<keyword evidence="5 6" id="KW-0472">Membrane</keyword>
<feature type="transmembrane region" description="Helical" evidence="6">
    <location>
        <begin position="40"/>
        <end position="59"/>
    </location>
</feature>
<dbReference type="PANTHER" id="PTHR23291">
    <property type="entry name" value="BAX INHIBITOR-RELATED"/>
    <property type="match status" value="1"/>
</dbReference>
<name>A0ABS0N627_9SPHN</name>
<gene>
    <name evidence="7" type="ORF">I5L03_11820</name>
</gene>
<dbReference type="EMBL" id="JAEANY010000004">
    <property type="protein sequence ID" value="MBH5323269.1"/>
    <property type="molecule type" value="Genomic_DNA"/>
</dbReference>
<evidence type="ECO:0000256" key="1">
    <source>
        <dbReference type="ARBA" id="ARBA00004141"/>
    </source>
</evidence>
<evidence type="ECO:0000313" key="8">
    <source>
        <dbReference type="Proteomes" id="UP000602442"/>
    </source>
</evidence>
<feature type="transmembrane region" description="Helical" evidence="6">
    <location>
        <begin position="71"/>
        <end position="94"/>
    </location>
</feature>
<feature type="transmembrane region" description="Helical" evidence="6">
    <location>
        <begin position="162"/>
        <end position="182"/>
    </location>
</feature>
<keyword evidence="8" id="KW-1185">Reference proteome</keyword>
<dbReference type="Pfam" id="PF01027">
    <property type="entry name" value="Bax1-I"/>
    <property type="match status" value="1"/>
</dbReference>
<dbReference type="CDD" id="cd10432">
    <property type="entry name" value="BI-1-like_bacterial"/>
    <property type="match status" value="1"/>
</dbReference>
<dbReference type="Proteomes" id="UP000602442">
    <property type="component" value="Unassembled WGS sequence"/>
</dbReference>
<keyword evidence="4 6" id="KW-1133">Transmembrane helix</keyword>
<proteinExistence type="inferred from homology"/>
<evidence type="ECO:0000256" key="3">
    <source>
        <dbReference type="ARBA" id="ARBA00022692"/>
    </source>
</evidence>
<reference evidence="7 8" key="1">
    <citation type="submission" date="2020-11" db="EMBL/GenBank/DDBJ databases">
        <title>Erythrobacter sediminis sp. nov., a marine bacterium from a tidal flat of Garorim Bay.</title>
        <authorList>
            <person name="Kim D."/>
            <person name="Yoo Y."/>
            <person name="Kim J.-J."/>
        </authorList>
    </citation>
    <scope>NUCLEOTIDE SEQUENCE [LARGE SCALE GENOMIC DNA]</scope>
    <source>
        <strain evidence="7 8">JGD-13</strain>
    </source>
</reference>
<accession>A0ABS0N627</accession>
<feature type="transmembrane region" description="Helical" evidence="6">
    <location>
        <begin position="188"/>
        <end position="204"/>
    </location>
</feature>
<feature type="transmembrane region" description="Helical" evidence="6">
    <location>
        <begin position="225"/>
        <end position="245"/>
    </location>
</feature>
<evidence type="ECO:0000313" key="7">
    <source>
        <dbReference type="EMBL" id="MBH5323269.1"/>
    </source>
</evidence>
<feature type="transmembrane region" description="Helical" evidence="6">
    <location>
        <begin position="106"/>
        <end position="124"/>
    </location>
</feature>
<comment type="similarity">
    <text evidence="2 6">Belongs to the BI1 family.</text>
</comment>
<evidence type="ECO:0000256" key="4">
    <source>
        <dbReference type="ARBA" id="ARBA00022989"/>
    </source>
</evidence>